<dbReference type="AlphaFoldDB" id="A0A411ZK27"/>
<evidence type="ECO:0000256" key="1">
    <source>
        <dbReference type="ARBA" id="ARBA00022679"/>
    </source>
</evidence>
<keyword evidence="1 4" id="KW-0808">Transferase</keyword>
<proteinExistence type="predicted"/>
<dbReference type="InterPro" id="IPR051159">
    <property type="entry name" value="Hexapeptide_acetyltransf"/>
</dbReference>
<gene>
    <name evidence="4" type="ORF">DWZ12_13395</name>
</gene>
<dbReference type="Proteomes" id="UP000283585">
    <property type="component" value="Unassembled WGS sequence"/>
</dbReference>
<dbReference type="PROSITE" id="PS00101">
    <property type="entry name" value="HEXAPEP_TRANSFERASES"/>
    <property type="match status" value="1"/>
</dbReference>
<sequence>MIYKIMVIIEKIWNKLVVSPMKKSCLGSCGKVVTICPGVKAIGWENIEIQDHVSIGNNCSFITKCAKVIIYSHVMFAPGVTVITGGHRWDVVGKYMDSIVEKDKNADDDEDVVFKGDNWIGANVTILKGVTVGVGSIIAAGAVVTNDVPDYSIVAGVPARVVKQRFDEEQLKKHLLLME</sequence>
<dbReference type="EMBL" id="QRSS01000019">
    <property type="protein sequence ID" value="RGQ03164.1"/>
    <property type="molecule type" value="Genomic_DNA"/>
</dbReference>
<dbReference type="RefSeq" id="WP_118044895.1">
    <property type="nucleotide sequence ID" value="NZ_QRSS01000019.1"/>
</dbReference>
<dbReference type="PANTHER" id="PTHR23416">
    <property type="entry name" value="SIALIC ACID SYNTHASE-RELATED"/>
    <property type="match status" value="1"/>
</dbReference>
<dbReference type="InterPro" id="IPR011004">
    <property type="entry name" value="Trimer_LpxA-like_sf"/>
</dbReference>
<evidence type="ECO:0000256" key="2">
    <source>
        <dbReference type="ARBA" id="ARBA00022737"/>
    </source>
</evidence>
<dbReference type="SUPFAM" id="SSF51161">
    <property type="entry name" value="Trimeric LpxA-like enzymes"/>
    <property type="match status" value="1"/>
</dbReference>
<reference evidence="4 5" key="1">
    <citation type="submission" date="2018-08" db="EMBL/GenBank/DDBJ databases">
        <title>A genome reference for cultivated species of the human gut microbiota.</title>
        <authorList>
            <person name="Zou Y."/>
            <person name="Xue W."/>
            <person name="Luo G."/>
        </authorList>
    </citation>
    <scope>NUCLEOTIDE SEQUENCE [LARGE SCALE GENOMIC DNA]</scope>
    <source>
        <strain evidence="4 5">AF29-2BH</strain>
    </source>
</reference>
<dbReference type="Gene3D" id="2.160.10.10">
    <property type="entry name" value="Hexapeptide repeat proteins"/>
    <property type="match status" value="1"/>
</dbReference>
<evidence type="ECO:0000313" key="4">
    <source>
        <dbReference type="EMBL" id="RGQ03164.1"/>
    </source>
</evidence>
<evidence type="ECO:0000259" key="3">
    <source>
        <dbReference type="PROSITE" id="PS51379"/>
    </source>
</evidence>
<dbReference type="GO" id="GO:0016740">
    <property type="term" value="F:transferase activity"/>
    <property type="evidence" value="ECO:0007669"/>
    <property type="project" value="UniProtKB-KW"/>
</dbReference>
<dbReference type="InterPro" id="IPR018357">
    <property type="entry name" value="Hexapep_transf_CS"/>
</dbReference>
<dbReference type="InterPro" id="IPR017896">
    <property type="entry name" value="4Fe4S_Fe-S-bd"/>
</dbReference>
<name>A0A411ZK27_9FIRM</name>
<comment type="caution">
    <text evidence="4">The sequence shown here is derived from an EMBL/GenBank/DDBJ whole genome shotgun (WGS) entry which is preliminary data.</text>
</comment>
<organism evidence="4 5">
    <name type="scientific">Blautia obeum</name>
    <dbReference type="NCBI Taxonomy" id="40520"/>
    <lineage>
        <taxon>Bacteria</taxon>
        <taxon>Bacillati</taxon>
        <taxon>Bacillota</taxon>
        <taxon>Clostridia</taxon>
        <taxon>Lachnospirales</taxon>
        <taxon>Lachnospiraceae</taxon>
        <taxon>Blautia</taxon>
    </lineage>
</organism>
<keyword evidence="2" id="KW-0677">Repeat</keyword>
<dbReference type="PROSITE" id="PS51379">
    <property type="entry name" value="4FE4S_FER_2"/>
    <property type="match status" value="1"/>
</dbReference>
<accession>A0A411ZK27</accession>
<evidence type="ECO:0000313" key="5">
    <source>
        <dbReference type="Proteomes" id="UP000283585"/>
    </source>
</evidence>
<feature type="domain" description="4Fe-4S ferredoxin-type" evidence="3">
    <location>
        <begin position="14"/>
        <end position="47"/>
    </location>
</feature>
<protein>
    <submittedName>
        <fullName evidence="4">Acetyltransferase</fullName>
    </submittedName>
</protein>